<keyword evidence="4 5" id="KW-0472">Membrane</keyword>
<dbReference type="Pfam" id="PF00229">
    <property type="entry name" value="TNF"/>
    <property type="match status" value="1"/>
</dbReference>
<dbReference type="GeneTree" id="ENSGT01060000248544"/>
<keyword evidence="3" id="KW-0202">Cytokine</keyword>
<dbReference type="GO" id="GO:0005615">
    <property type="term" value="C:extracellular space"/>
    <property type="evidence" value="ECO:0007669"/>
    <property type="project" value="UniProtKB-KW"/>
</dbReference>
<dbReference type="GO" id="GO:0006955">
    <property type="term" value="P:immune response"/>
    <property type="evidence" value="ECO:0007669"/>
    <property type="project" value="InterPro"/>
</dbReference>
<keyword evidence="8" id="KW-1185">Reference proteome</keyword>
<name>A0AAQ4P6Y3_GASAC</name>
<proteinExistence type="inferred from homology"/>
<dbReference type="GO" id="GO:0005164">
    <property type="term" value="F:tumor necrosis factor receptor binding"/>
    <property type="evidence" value="ECO:0007669"/>
    <property type="project" value="InterPro"/>
</dbReference>
<evidence type="ECO:0000259" key="6">
    <source>
        <dbReference type="PROSITE" id="PS50049"/>
    </source>
</evidence>
<dbReference type="GO" id="GO:0016020">
    <property type="term" value="C:membrane"/>
    <property type="evidence" value="ECO:0007669"/>
    <property type="project" value="UniProtKB-SubCell"/>
</dbReference>
<sequence>MAEGGVGNCPQVFVVDAQPSYISMPREKASRWARLGQNCLLLLVGVTMLGLIVEGCFIYRLYKTMEVSKYHPVCQNLSQPQTSGLQGGPIMSNVGTKDTNEIPTVPPHLDLIQNRPFAQLIGAIKPSGQNNTVLWENNVAETVTHNMGYNNGLLLVEQGGYYHLYSKLTLRAAEKSCSLIQHKVMKKIVAYDKPIELMSSKRPFSPSVRCRTQSCCGDKASGGEDLWSSFLAGIFHLQSGDKIFVTLENINTIRPGPTDNLMGAFMIFPGNIPL</sequence>
<dbReference type="PROSITE" id="PS50049">
    <property type="entry name" value="THD_2"/>
    <property type="match status" value="1"/>
</dbReference>
<comment type="similarity">
    <text evidence="2">Belongs to the tumor necrosis factor family.</text>
</comment>
<evidence type="ECO:0000313" key="8">
    <source>
        <dbReference type="Proteomes" id="UP000007635"/>
    </source>
</evidence>
<feature type="transmembrane region" description="Helical" evidence="5">
    <location>
        <begin position="40"/>
        <end position="62"/>
    </location>
</feature>
<protein>
    <recommendedName>
        <fullName evidence="6">THD domain-containing protein</fullName>
    </recommendedName>
</protein>
<feature type="domain" description="THD" evidence="6">
    <location>
        <begin position="116"/>
        <end position="267"/>
    </location>
</feature>
<evidence type="ECO:0000313" key="7">
    <source>
        <dbReference type="Ensembl" id="ENSGACP00000034564.1"/>
    </source>
</evidence>
<dbReference type="Ensembl" id="ENSGACT00000069451.1">
    <property type="protein sequence ID" value="ENSGACP00000034564.1"/>
    <property type="gene ID" value="ENSGACG00000035814.1"/>
</dbReference>
<organism evidence="7 8">
    <name type="scientific">Gasterosteus aculeatus aculeatus</name>
    <name type="common">three-spined stickleback</name>
    <dbReference type="NCBI Taxonomy" id="481459"/>
    <lineage>
        <taxon>Eukaryota</taxon>
        <taxon>Metazoa</taxon>
        <taxon>Chordata</taxon>
        <taxon>Craniata</taxon>
        <taxon>Vertebrata</taxon>
        <taxon>Euteleostomi</taxon>
        <taxon>Actinopterygii</taxon>
        <taxon>Neopterygii</taxon>
        <taxon>Teleostei</taxon>
        <taxon>Neoteleostei</taxon>
        <taxon>Acanthomorphata</taxon>
        <taxon>Eupercaria</taxon>
        <taxon>Perciformes</taxon>
        <taxon>Cottioidei</taxon>
        <taxon>Gasterosteales</taxon>
        <taxon>Gasterosteidae</taxon>
        <taxon>Gasterosteus</taxon>
    </lineage>
</organism>
<dbReference type="PANTHER" id="PTHR11471">
    <property type="entry name" value="TUMOR NECROSIS FACTOR FAMILY MEMBER"/>
    <property type="match status" value="1"/>
</dbReference>
<dbReference type="Gene3D" id="2.60.120.40">
    <property type="match status" value="1"/>
</dbReference>
<evidence type="ECO:0000256" key="5">
    <source>
        <dbReference type="SAM" id="Phobius"/>
    </source>
</evidence>
<dbReference type="InterPro" id="IPR008983">
    <property type="entry name" value="Tumour_necrosis_fac-like_dom"/>
</dbReference>
<dbReference type="Proteomes" id="UP000007635">
    <property type="component" value="Chromosome IX"/>
</dbReference>
<dbReference type="GO" id="GO:0005125">
    <property type="term" value="F:cytokine activity"/>
    <property type="evidence" value="ECO:0007669"/>
    <property type="project" value="UniProtKB-KW"/>
</dbReference>
<dbReference type="PANTHER" id="PTHR11471:SF56">
    <property type="entry name" value="TUMOR NECROSIS FACTOR LIGAND SUPERFAMILY MEMBER 14-LIKE"/>
    <property type="match status" value="1"/>
</dbReference>
<accession>A0AAQ4P6Y3</accession>
<reference evidence="7 8" key="1">
    <citation type="journal article" date="2021" name="G3 (Bethesda)">
        <title>Improved contiguity of the threespine stickleback genome using long-read sequencing.</title>
        <authorList>
            <person name="Nath S."/>
            <person name="Shaw D.E."/>
            <person name="White M.A."/>
        </authorList>
    </citation>
    <scope>NUCLEOTIDE SEQUENCE [LARGE SCALE GENOMIC DNA]</scope>
    <source>
        <strain evidence="7 8">Lake Benthic</strain>
    </source>
</reference>
<dbReference type="InterPro" id="IPR006052">
    <property type="entry name" value="TNF_dom"/>
</dbReference>
<reference evidence="7" key="3">
    <citation type="submission" date="2025-09" db="UniProtKB">
        <authorList>
            <consortium name="Ensembl"/>
        </authorList>
    </citation>
    <scope>IDENTIFICATION</scope>
</reference>
<dbReference type="AlphaFoldDB" id="A0AAQ4P6Y3"/>
<comment type="subcellular location">
    <subcellularLocation>
        <location evidence="1">Membrane</location>
    </subcellularLocation>
</comment>
<evidence type="ECO:0000256" key="3">
    <source>
        <dbReference type="ARBA" id="ARBA00022514"/>
    </source>
</evidence>
<dbReference type="SUPFAM" id="SSF49842">
    <property type="entry name" value="TNF-like"/>
    <property type="match status" value="1"/>
</dbReference>
<keyword evidence="5" id="KW-1133">Transmembrane helix</keyword>
<keyword evidence="5" id="KW-0812">Transmembrane</keyword>
<evidence type="ECO:0000256" key="2">
    <source>
        <dbReference type="ARBA" id="ARBA00008670"/>
    </source>
</evidence>
<evidence type="ECO:0000256" key="1">
    <source>
        <dbReference type="ARBA" id="ARBA00004370"/>
    </source>
</evidence>
<dbReference type="SMART" id="SM00207">
    <property type="entry name" value="TNF"/>
    <property type="match status" value="1"/>
</dbReference>
<evidence type="ECO:0000256" key="4">
    <source>
        <dbReference type="ARBA" id="ARBA00023136"/>
    </source>
</evidence>
<reference evidence="7" key="2">
    <citation type="submission" date="2025-08" db="UniProtKB">
        <authorList>
            <consortium name="Ensembl"/>
        </authorList>
    </citation>
    <scope>IDENTIFICATION</scope>
</reference>